<keyword evidence="9" id="KW-0902">Two-component regulatory system</keyword>
<dbReference type="Pfam" id="PF02518">
    <property type="entry name" value="HATPase_c"/>
    <property type="match status" value="1"/>
</dbReference>
<proteinExistence type="predicted"/>
<protein>
    <recommendedName>
        <fullName evidence="3">histidine kinase</fullName>
        <ecNumber evidence="3">2.7.13.3</ecNumber>
    </recommendedName>
</protein>
<keyword evidence="12" id="KW-1133">Transmembrane helix</keyword>
<comment type="catalytic activity">
    <reaction evidence="1">
        <text>ATP + protein L-histidine = ADP + protein N-phospho-L-histidine.</text>
        <dbReference type="EC" id="2.7.13.3"/>
    </reaction>
</comment>
<dbReference type="CDD" id="cd00082">
    <property type="entry name" value="HisKA"/>
    <property type="match status" value="1"/>
</dbReference>
<evidence type="ECO:0000256" key="6">
    <source>
        <dbReference type="ARBA" id="ARBA00022741"/>
    </source>
</evidence>
<dbReference type="AlphaFoldDB" id="A0A8J7S1D4"/>
<dbReference type="GO" id="GO:0009927">
    <property type="term" value="F:histidine phosphotransfer kinase activity"/>
    <property type="evidence" value="ECO:0007669"/>
    <property type="project" value="TreeGrafter"/>
</dbReference>
<dbReference type="Gene3D" id="1.10.287.130">
    <property type="match status" value="1"/>
</dbReference>
<dbReference type="Gene3D" id="3.30.565.10">
    <property type="entry name" value="Histidine kinase-like ATPase, C-terminal domain"/>
    <property type="match status" value="1"/>
</dbReference>
<dbReference type="CDD" id="cd16922">
    <property type="entry name" value="HATPase_EvgS-ArcB-TorS-like"/>
    <property type="match status" value="1"/>
</dbReference>
<evidence type="ECO:0000256" key="7">
    <source>
        <dbReference type="ARBA" id="ARBA00022777"/>
    </source>
</evidence>
<dbReference type="SMART" id="SM00388">
    <property type="entry name" value="HisKA"/>
    <property type="match status" value="1"/>
</dbReference>
<dbReference type="FunFam" id="1.10.287.130:FF:000038">
    <property type="entry name" value="Sensory transduction histidine kinase"/>
    <property type="match status" value="1"/>
</dbReference>
<accession>A0A8J7S1D4</accession>
<dbReference type="Proteomes" id="UP000672602">
    <property type="component" value="Unassembled WGS sequence"/>
</dbReference>
<evidence type="ECO:0000259" key="13">
    <source>
        <dbReference type="PROSITE" id="PS50109"/>
    </source>
</evidence>
<evidence type="ECO:0000256" key="2">
    <source>
        <dbReference type="ARBA" id="ARBA00004370"/>
    </source>
</evidence>
<dbReference type="PANTHER" id="PTHR43047">
    <property type="entry name" value="TWO-COMPONENT HISTIDINE PROTEIN KINASE"/>
    <property type="match status" value="1"/>
</dbReference>
<keyword evidence="6" id="KW-0547">Nucleotide-binding</keyword>
<name>A0A8J7S1D4_9PROT</name>
<dbReference type="InterPro" id="IPR036890">
    <property type="entry name" value="HATPase_C_sf"/>
</dbReference>
<keyword evidence="5" id="KW-0808">Transferase</keyword>
<comment type="caution">
    <text evidence="14">The sequence shown here is derived from an EMBL/GenBank/DDBJ whole genome shotgun (WGS) entry which is preliminary data.</text>
</comment>
<evidence type="ECO:0000256" key="9">
    <source>
        <dbReference type="ARBA" id="ARBA00023012"/>
    </source>
</evidence>
<gene>
    <name evidence="14" type="ORF">KAJ83_07400</name>
</gene>
<keyword evidence="8" id="KW-0067">ATP-binding</keyword>
<dbReference type="PRINTS" id="PR00344">
    <property type="entry name" value="BCTRLSENSOR"/>
</dbReference>
<dbReference type="Gene3D" id="3.30.450.20">
    <property type="entry name" value="PAS domain"/>
    <property type="match status" value="1"/>
</dbReference>
<dbReference type="SUPFAM" id="SSF47384">
    <property type="entry name" value="Homodimeric domain of signal transducing histidine kinase"/>
    <property type="match status" value="1"/>
</dbReference>
<keyword evidence="10 12" id="KW-0472">Membrane</keyword>
<dbReference type="InterPro" id="IPR005467">
    <property type="entry name" value="His_kinase_dom"/>
</dbReference>
<dbReference type="PROSITE" id="PS50109">
    <property type="entry name" value="HIS_KIN"/>
    <property type="match status" value="1"/>
</dbReference>
<dbReference type="InterPro" id="IPR003594">
    <property type="entry name" value="HATPase_dom"/>
</dbReference>
<dbReference type="PANTHER" id="PTHR43047:SF63">
    <property type="entry name" value="HISTIDINE KINASE"/>
    <property type="match status" value="1"/>
</dbReference>
<evidence type="ECO:0000256" key="3">
    <source>
        <dbReference type="ARBA" id="ARBA00012438"/>
    </source>
</evidence>
<dbReference type="InterPro" id="IPR004358">
    <property type="entry name" value="Sig_transdc_His_kin-like_C"/>
</dbReference>
<dbReference type="InterPro" id="IPR035965">
    <property type="entry name" value="PAS-like_dom_sf"/>
</dbReference>
<dbReference type="InterPro" id="IPR003661">
    <property type="entry name" value="HisK_dim/P_dom"/>
</dbReference>
<dbReference type="FunFam" id="3.30.565.10:FF:000006">
    <property type="entry name" value="Sensor histidine kinase WalK"/>
    <property type="match status" value="1"/>
</dbReference>
<keyword evidence="15" id="KW-1185">Reference proteome</keyword>
<evidence type="ECO:0000313" key="14">
    <source>
        <dbReference type="EMBL" id="MBP5856828.1"/>
    </source>
</evidence>
<keyword evidence="4" id="KW-0597">Phosphoprotein</keyword>
<feature type="transmembrane region" description="Helical" evidence="12">
    <location>
        <begin position="35"/>
        <end position="57"/>
    </location>
</feature>
<dbReference type="PROSITE" id="PS51318">
    <property type="entry name" value="TAT"/>
    <property type="match status" value="1"/>
</dbReference>
<dbReference type="GO" id="GO:0000155">
    <property type="term" value="F:phosphorelay sensor kinase activity"/>
    <property type="evidence" value="ECO:0007669"/>
    <property type="project" value="InterPro"/>
</dbReference>
<dbReference type="GO" id="GO:0005886">
    <property type="term" value="C:plasma membrane"/>
    <property type="evidence" value="ECO:0007669"/>
    <property type="project" value="TreeGrafter"/>
</dbReference>
<organism evidence="14 15">
    <name type="scientific">Marivibrio halodurans</name>
    <dbReference type="NCBI Taxonomy" id="2039722"/>
    <lineage>
        <taxon>Bacteria</taxon>
        <taxon>Pseudomonadati</taxon>
        <taxon>Pseudomonadota</taxon>
        <taxon>Alphaproteobacteria</taxon>
        <taxon>Rhodospirillales</taxon>
        <taxon>Rhodospirillaceae</taxon>
        <taxon>Marivibrio</taxon>
    </lineage>
</organism>
<dbReference type="EC" id="2.7.13.3" evidence="3"/>
<evidence type="ECO:0000256" key="11">
    <source>
        <dbReference type="SAM" id="MobiDB-lite"/>
    </source>
</evidence>
<dbReference type="GO" id="GO:0005524">
    <property type="term" value="F:ATP binding"/>
    <property type="evidence" value="ECO:0007669"/>
    <property type="project" value="UniProtKB-KW"/>
</dbReference>
<dbReference type="InterPro" id="IPR006311">
    <property type="entry name" value="TAT_signal"/>
</dbReference>
<dbReference type="EMBL" id="JAGMWN010000003">
    <property type="protein sequence ID" value="MBP5856828.1"/>
    <property type="molecule type" value="Genomic_DNA"/>
</dbReference>
<evidence type="ECO:0000256" key="10">
    <source>
        <dbReference type="ARBA" id="ARBA00023136"/>
    </source>
</evidence>
<dbReference type="Pfam" id="PF12860">
    <property type="entry name" value="PAS_7"/>
    <property type="match status" value="2"/>
</dbReference>
<keyword evidence="12" id="KW-0812">Transmembrane</keyword>
<dbReference type="RefSeq" id="WP_210681416.1">
    <property type="nucleotide sequence ID" value="NZ_JAGMWN010000003.1"/>
</dbReference>
<evidence type="ECO:0000256" key="4">
    <source>
        <dbReference type="ARBA" id="ARBA00022553"/>
    </source>
</evidence>
<keyword evidence="7" id="KW-0418">Kinase</keyword>
<evidence type="ECO:0000313" key="15">
    <source>
        <dbReference type="Proteomes" id="UP000672602"/>
    </source>
</evidence>
<feature type="domain" description="Histidine kinase" evidence="13">
    <location>
        <begin position="360"/>
        <end position="583"/>
    </location>
</feature>
<dbReference type="SUPFAM" id="SSF55874">
    <property type="entry name" value="ATPase domain of HSP90 chaperone/DNA topoisomerase II/histidine kinase"/>
    <property type="match status" value="1"/>
</dbReference>
<dbReference type="SMART" id="SM00387">
    <property type="entry name" value="HATPase_c"/>
    <property type="match status" value="1"/>
</dbReference>
<reference evidence="14" key="1">
    <citation type="submission" date="2021-04" db="EMBL/GenBank/DDBJ databases">
        <authorList>
            <person name="Zhang D.-C."/>
        </authorList>
    </citation>
    <scope>NUCLEOTIDE SEQUENCE</scope>
    <source>
        <strain evidence="14">CGMCC 1.15697</strain>
    </source>
</reference>
<evidence type="ECO:0000256" key="1">
    <source>
        <dbReference type="ARBA" id="ARBA00000085"/>
    </source>
</evidence>
<dbReference type="SUPFAM" id="SSF55785">
    <property type="entry name" value="PYP-like sensor domain (PAS domain)"/>
    <property type="match status" value="1"/>
</dbReference>
<feature type="region of interest" description="Disordered" evidence="11">
    <location>
        <begin position="62"/>
        <end position="82"/>
    </location>
</feature>
<evidence type="ECO:0000256" key="8">
    <source>
        <dbReference type="ARBA" id="ARBA00022840"/>
    </source>
</evidence>
<dbReference type="InterPro" id="IPR036097">
    <property type="entry name" value="HisK_dim/P_sf"/>
</dbReference>
<comment type="subcellular location">
    <subcellularLocation>
        <location evidence="2">Membrane</location>
    </subcellularLocation>
</comment>
<dbReference type="Pfam" id="PF00512">
    <property type="entry name" value="HisKA"/>
    <property type="match status" value="1"/>
</dbReference>
<sequence length="591" mass="64207">MDRRRATLAALAALGAALAGLGAVLMVTRVVSADGTVGALLAGAGALSAGLSAFGLLGHRRRGPDVPTAPSESETDRPESNALETAEKRLASAVEAMISAIELYDGQDRLVLHNARFVHLYASAAKEIAKGAGYADVLRAAVEAGTIEQAIPDPETWLARDIARHRAGDNERSERKIGDAWLQVRSHRLPDGGRLVIHNDVTVLHDTAERAEAQSQLLMATFNAMVQAIIVLDADLRMRACNNRLIELFDLPRELTVPGTPVEAIARHNIQRGWMDIPGDDLEDKVTRRMALYEARRYHREEVTAEDGLTIEIQVQPDDAGGLVVIYTDISERREAERSLLKAKEEAEVANHAKSQFLASMTHELRTPLNAIIGFAEVLREELYGPLGAKQYGDFANDIHQGGQHLLSMINDILDLSKIEAGRRDLAYEDVDLSALVEAVVRMVRQRASEAGVRLERILPDSLPPLHAEDKAVRQMLINLLSNAIKFTPKGGHVRISAGHRPEDGGTHWLTVEDTGIGMKPEDIPVALAPFRQIDSAHARRYQGTGLGLPLVESLIELHGGSLTIASTPGEGTSITLTFPADRGAGQKRDE</sequence>
<evidence type="ECO:0000256" key="12">
    <source>
        <dbReference type="SAM" id="Phobius"/>
    </source>
</evidence>
<evidence type="ECO:0000256" key="5">
    <source>
        <dbReference type="ARBA" id="ARBA00022679"/>
    </source>
</evidence>